<evidence type="ECO:0000256" key="4">
    <source>
        <dbReference type="ARBA" id="ARBA00008236"/>
    </source>
</evidence>
<name>A0A2C7A749_9PROT</name>
<proteinExistence type="inferred from homology"/>
<accession>A0A2C7A749</accession>
<comment type="cofactor">
    <cofactor evidence="2">
        <name>Mg(2+)</name>
        <dbReference type="ChEBI" id="CHEBI:18420"/>
    </cofactor>
</comment>
<dbReference type="AlphaFoldDB" id="A0A2C7A749"/>
<comment type="caution">
    <text evidence="10">The sequence shown here is derived from an EMBL/GenBank/DDBJ whole genome shotgun (WGS) entry which is preliminary data.</text>
</comment>
<comment type="cofactor">
    <cofactor evidence="1">
        <name>Co(2+)</name>
        <dbReference type="ChEBI" id="CHEBI:48828"/>
    </cofactor>
</comment>
<dbReference type="SUPFAM" id="SSF144052">
    <property type="entry name" value="Thermophilic metalloprotease-like"/>
    <property type="match status" value="1"/>
</dbReference>
<dbReference type="GO" id="GO:0008237">
    <property type="term" value="F:metallopeptidase activity"/>
    <property type="evidence" value="ECO:0007669"/>
    <property type="project" value="UniProtKB-KW"/>
</dbReference>
<keyword evidence="8" id="KW-0378">Hydrolase</keyword>
<keyword evidence="6" id="KW-0645">Protease</keyword>
<evidence type="ECO:0000313" key="10">
    <source>
        <dbReference type="EMBL" id="PHK95928.1"/>
    </source>
</evidence>
<dbReference type="EMBL" id="PDNU01000006">
    <property type="protein sequence ID" value="PHK95928.1"/>
    <property type="molecule type" value="Genomic_DNA"/>
</dbReference>
<dbReference type="Proteomes" id="UP000223527">
    <property type="component" value="Unassembled WGS sequence"/>
</dbReference>
<dbReference type="PANTHER" id="PTHR34448">
    <property type="entry name" value="AMINOPEPTIDASE"/>
    <property type="match status" value="1"/>
</dbReference>
<keyword evidence="9" id="KW-0482">Metalloprotease</keyword>
<dbReference type="Gene3D" id="3.40.1830.10">
    <property type="entry name" value="Thermophilic metalloprotease (M29)"/>
    <property type="match status" value="1"/>
</dbReference>
<evidence type="ECO:0000256" key="3">
    <source>
        <dbReference type="ARBA" id="ARBA00001947"/>
    </source>
</evidence>
<evidence type="ECO:0000256" key="7">
    <source>
        <dbReference type="ARBA" id="ARBA00022723"/>
    </source>
</evidence>
<comment type="cofactor">
    <cofactor evidence="3">
        <name>Zn(2+)</name>
        <dbReference type="ChEBI" id="CHEBI:29105"/>
    </cofactor>
</comment>
<reference evidence="10 11" key="1">
    <citation type="submission" date="2017-10" db="EMBL/GenBank/DDBJ databases">
        <authorList>
            <person name="Banno H."/>
            <person name="Chua N.-H."/>
        </authorList>
    </citation>
    <scope>NUCLEOTIDE SEQUENCE [LARGE SCALE GENOMIC DNA]</scope>
    <source>
        <strain evidence="10 11">YW11</strain>
    </source>
</reference>
<protein>
    <submittedName>
        <fullName evidence="10">Aminopeptidase</fullName>
    </submittedName>
</protein>
<dbReference type="InterPro" id="IPR000787">
    <property type="entry name" value="Peptidase_M29"/>
</dbReference>
<comment type="similarity">
    <text evidence="4">Belongs to the peptidase M29 family.</text>
</comment>
<evidence type="ECO:0000256" key="2">
    <source>
        <dbReference type="ARBA" id="ARBA00001946"/>
    </source>
</evidence>
<evidence type="ECO:0000256" key="6">
    <source>
        <dbReference type="ARBA" id="ARBA00022670"/>
    </source>
</evidence>
<gene>
    <name evidence="10" type="ORF">CR162_06235</name>
</gene>
<dbReference type="PRINTS" id="PR00919">
    <property type="entry name" value="THERMOPTASE"/>
</dbReference>
<dbReference type="GO" id="GO:0004177">
    <property type="term" value="F:aminopeptidase activity"/>
    <property type="evidence" value="ECO:0007669"/>
    <property type="project" value="UniProtKB-KW"/>
</dbReference>
<evidence type="ECO:0000256" key="9">
    <source>
        <dbReference type="ARBA" id="ARBA00023049"/>
    </source>
</evidence>
<sequence>MDQPVPTTAQTSAAPAEDPRLDRLAELAVHVGLGGMKPGQELVMTAPIESLPLVRRIVAEAYRAGASLVTPLFSDDETALARYRFAADGSFDVAPAWMYEGMAAAFRGGAARLAVVGEDPNLLAGQDPEKVSRANRARSRAYRPALELITASAINWTLVPFASAAWARAVFPELPEAEAVARLWDAIFAATRADAPDPRANWAAHNAALMARRRMLNERRFRALRFTGPGTDLTVGLADGHSWMGGSSKALNGITGNPNIPTEEVFTTPHAAMTEGTVAATKPLAHAGTLIRDIRVRFEGGSIVEAHAGTGQDVLQKMIGTDEGARRLGEVALVPHSSPISQTGLLFFNTLFDENAASHIALGQAYKKCFTDAEGMSDETFAARGGNSSLIHVDWMIGSAGVDVDGIGFDGSATPVMRKGEWA</sequence>
<evidence type="ECO:0000256" key="1">
    <source>
        <dbReference type="ARBA" id="ARBA00001941"/>
    </source>
</evidence>
<dbReference type="OrthoDB" id="9803993at2"/>
<dbReference type="PANTHER" id="PTHR34448:SF3">
    <property type="entry name" value="AMINOPEPTIDASE AMPS"/>
    <property type="match status" value="1"/>
</dbReference>
<keyword evidence="5 10" id="KW-0031">Aminopeptidase</keyword>
<evidence type="ECO:0000256" key="8">
    <source>
        <dbReference type="ARBA" id="ARBA00022801"/>
    </source>
</evidence>
<dbReference type="GO" id="GO:0006508">
    <property type="term" value="P:proteolysis"/>
    <property type="evidence" value="ECO:0007669"/>
    <property type="project" value="UniProtKB-KW"/>
</dbReference>
<evidence type="ECO:0000256" key="5">
    <source>
        <dbReference type="ARBA" id="ARBA00022438"/>
    </source>
</evidence>
<evidence type="ECO:0000313" key="11">
    <source>
        <dbReference type="Proteomes" id="UP000223527"/>
    </source>
</evidence>
<keyword evidence="7" id="KW-0479">Metal-binding</keyword>
<dbReference type="Pfam" id="PF02073">
    <property type="entry name" value="Peptidase_M29"/>
    <property type="match status" value="1"/>
</dbReference>
<keyword evidence="11" id="KW-1185">Reference proteome</keyword>
<dbReference type="GO" id="GO:0046872">
    <property type="term" value="F:metal ion binding"/>
    <property type="evidence" value="ECO:0007669"/>
    <property type="project" value="UniProtKB-KW"/>
</dbReference>
<dbReference type="InterPro" id="IPR035097">
    <property type="entry name" value="M29_N-terminal"/>
</dbReference>
<organism evidence="10 11">
    <name type="scientific">Teichococcus rhizosphaerae</name>
    <dbReference type="NCBI Taxonomy" id="1335062"/>
    <lineage>
        <taxon>Bacteria</taxon>
        <taxon>Pseudomonadati</taxon>
        <taxon>Pseudomonadota</taxon>
        <taxon>Alphaproteobacteria</taxon>
        <taxon>Acetobacterales</taxon>
        <taxon>Roseomonadaceae</taxon>
        <taxon>Roseomonas</taxon>
    </lineage>
</organism>
<dbReference type="InterPro" id="IPR052170">
    <property type="entry name" value="M29_Exopeptidase"/>
</dbReference>
<dbReference type="RefSeq" id="WP_099094664.1">
    <property type="nucleotide sequence ID" value="NZ_PDNU01000006.1"/>
</dbReference>